<dbReference type="GO" id="GO:0008270">
    <property type="term" value="F:zinc ion binding"/>
    <property type="evidence" value="ECO:0007669"/>
    <property type="project" value="UniProtKB-KW"/>
</dbReference>
<comment type="subcellular location">
    <subcellularLocation>
        <location evidence="1">Cytoplasm</location>
    </subcellularLocation>
</comment>
<feature type="region of interest" description="Disordered" evidence="9">
    <location>
        <begin position="2749"/>
        <end position="2808"/>
    </location>
</feature>
<evidence type="ECO:0000256" key="7">
    <source>
        <dbReference type="PROSITE-ProRule" id="PRU00175"/>
    </source>
</evidence>
<keyword evidence="5" id="KW-0862">Zinc</keyword>
<feature type="compositionally biased region" description="Polar residues" evidence="9">
    <location>
        <begin position="1570"/>
        <end position="1580"/>
    </location>
</feature>
<feature type="compositionally biased region" description="Basic and acidic residues" evidence="9">
    <location>
        <begin position="2787"/>
        <end position="2802"/>
    </location>
</feature>
<evidence type="ECO:0000256" key="8">
    <source>
        <dbReference type="SAM" id="Coils"/>
    </source>
</evidence>
<dbReference type="SUPFAM" id="SSF57850">
    <property type="entry name" value="RING/U-box"/>
    <property type="match status" value="1"/>
</dbReference>
<gene>
    <name evidence="12" type="ORF">KUDE01_024269</name>
</gene>
<dbReference type="GO" id="GO:0004842">
    <property type="term" value="F:ubiquitin-protein transferase activity"/>
    <property type="evidence" value="ECO:0007669"/>
    <property type="project" value="InterPro"/>
</dbReference>
<dbReference type="SUPFAM" id="SSF52540">
    <property type="entry name" value="P-loop containing nucleoside triphosphate hydrolases"/>
    <property type="match status" value="1"/>
</dbReference>
<evidence type="ECO:0000256" key="4">
    <source>
        <dbReference type="ARBA" id="ARBA00022771"/>
    </source>
</evidence>
<feature type="compositionally biased region" description="Basic and acidic residues" evidence="9">
    <location>
        <begin position="140"/>
        <end position="163"/>
    </location>
</feature>
<evidence type="ECO:0000256" key="3">
    <source>
        <dbReference type="ARBA" id="ARBA00022723"/>
    </source>
</evidence>
<feature type="compositionally biased region" description="Acidic residues" evidence="9">
    <location>
        <begin position="1558"/>
        <end position="1567"/>
    </location>
</feature>
<organism evidence="12 13">
    <name type="scientific">Dissostichus eleginoides</name>
    <name type="common">Patagonian toothfish</name>
    <name type="synonym">Dissostichus amissus</name>
    <dbReference type="NCBI Taxonomy" id="100907"/>
    <lineage>
        <taxon>Eukaryota</taxon>
        <taxon>Metazoa</taxon>
        <taxon>Chordata</taxon>
        <taxon>Craniata</taxon>
        <taxon>Vertebrata</taxon>
        <taxon>Euteleostomi</taxon>
        <taxon>Actinopterygii</taxon>
        <taxon>Neopterygii</taxon>
        <taxon>Teleostei</taxon>
        <taxon>Neoteleostei</taxon>
        <taxon>Acanthomorphata</taxon>
        <taxon>Eupercaria</taxon>
        <taxon>Perciformes</taxon>
        <taxon>Notothenioidei</taxon>
        <taxon>Nototheniidae</taxon>
        <taxon>Dissostichus</taxon>
    </lineage>
</organism>
<feature type="compositionally biased region" description="Basic and acidic residues" evidence="9">
    <location>
        <begin position="178"/>
        <end position="205"/>
    </location>
</feature>
<keyword evidence="6" id="KW-0391">Immunity</keyword>
<feature type="compositionally biased region" description="Basic and acidic residues" evidence="9">
    <location>
        <begin position="61"/>
        <end position="77"/>
    </location>
</feature>
<dbReference type="GO" id="GO:0002040">
    <property type="term" value="P:sprouting angiogenesis"/>
    <property type="evidence" value="ECO:0007669"/>
    <property type="project" value="TreeGrafter"/>
</dbReference>
<feature type="compositionally biased region" description="Basic and acidic residues" evidence="9">
    <location>
        <begin position="87"/>
        <end position="116"/>
    </location>
</feature>
<dbReference type="InterPro" id="IPR027417">
    <property type="entry name" value="P-loop_NTPase"/>
</dbReference>
<dbReference type="GO" id="GO:0016887">
    <property type="term" value="F:ATP hydrolysis activity"/>
    <property type="evidence" value="ECO:0007669"/>
    <property type="project" value="InterPro"/>
</dbReference>
<evidence type="ECO:0000256" key="1">
    <source>
        <dbReference type="ARBA" id="ARBA00004496"/>
    </source>
</evidence>
<dbReference type="GO" id="GO:0016020">
    <property type="term" value="C:membrane"/>
    <property type="evidence" value="ECO:0007669"/>
    <property type="project" value="TreeGrafter"/>
</dbReference>
<feature type="region of interest" description="Disordered" evidence="9">
    <location>
        <begin position="1"/>
        <end position="258"/>
    </location>
</feature>
<evidence type="ECO:0000256" key="5">
    <source>
        <dbReference type="ARBA" id="ARBA00022833"/>
    </source>
</evidence>
<feature type="domain" description="RING-type" evidence="10">
    <location>
        <begin position="3517"/>
        <end position="3555"/>
    </location>
</feature>
<feature type="compositionally biased region" description="Basic residues" evidence="9">
    <location>
        <begin position="23"/>
        <end position="53"/>
    </location>
</feature>
<evidence type="ECO:0000256" key="6">
    <source>
        <dbReference type="ARBA" id="ARBA00022859"/>
    </source>
</evidence>
<dbReference type="PROSITE" id="PS00518">
    <property type="entry name" value="ZF_RING_1"/>
    <property type="match status" value="1"/>
</dbReference>
<dbReference type="Pfam" id="PF20173">
    <property type="entry name" value="ZnF_RZ-type"/>
    <property type="match status" value="1"/>
</dbReference>
<keyword evidence="4 7" id="KW-0863">Zinc-finger</keyword>
<feature type="coiled-coil region" evidence="8">
    <location>
        <begin position="677"/>
        <end position="715"/>
    </location>
</feature>
<dbReference type="SMART" id="SM00184">
    <property type="entry name" value="RING"/>
    <property type="match status" value="1"/>
</dbReference>
<dbReference type="PROSITE" id="PS51981">
    <property type="entry name" value="ZF_RZ"/>
    <property type="match status" value="1"/>
</dbReference>
<protein>
    <submittedName>
        <fullName evidence="12">E3 ubiquitin-protein ligase rnf213-beta</fullName>
    </submittedName>
</protein>
<dbReference type="PANTHER" id="PTHR22605">
    <property type="entry name" value="RZ-TYPE DOMAIN-CONTAINING PROTEIN"/>
    <property type="match status" value="1"/>
</dbReference>
<dbReference type="GO" id="GO:0005730">
    <property type="term" value="C:nucleolus"/>
    <property type="evidence" value="ECO:0007669"/>
    <property type="project" value="TreeGrafter"/>
</dbReference>
<dbReference type="Proteomes" id="UP001228049">
    <property type="component" value="Unassembled WGS sequence"/>
</dbReference>
<dbReference type="Gene3D" id="3.40.50.300">
    <property type="entry name" value="P-loop containing nucleotide triphosphate hydrolases"/>
    <property type="match status" value="1"/>
</dbReference>
<dbReference type="PANTHER" id="PTHR22605:SF21">
    <property type="entry name" value="E3 UBIQUITIN-PROTEIN LIGASE RNF213-BETA"/>
    <property type="match status" value="1"/>
</dbReference>
<dbReference type="GO" id="GO:0006511">
    <property type="term" value="P:ubiquitin-dependent protein catabolic process"/>
    <property type="evidence" value="ECO:0007669"/>
    <property type="project" value="TreeGrafter"/>
</dbReference>
<evidence type="ECO:0000313" key="13">
    <source>
        <dbReference type="Proteomes" id="UP001228049"/>
    </source>
</evidence>
<dbReference type="InterPro" id="IPR001841">
    <property type="entry name" value="Znf_RING"/>
</dbReference>
<dbReference type="Gene3D" id="3.30.40.10">
    <property type="entry name" value="Zinc/RING finger domain, C3HC4 (zinc finger)"/>
    <property type="match status" value="1"/>
</dbReference>
<dbReference type="InterPro" id="IPR013083">
    <property type="entry name" value="Znf_RING/FYVE/PHD"/>
</dbReference>
<name>A0AAD9BDK6_DISEL</name>
<keyword evidence="3" id="KW-0479">Metal-binding</keyword>
<evidence type="ECO:0000259" key="11">
    <source>
        <dbReference type="PROSITE" id="PS51981"/>
    </source>
</evidence>
<accession>A0AAD9BDK6</accession>
<reference evidence="12" key="1">
    <citation type="submission" date="2023-04" db="EMBL/GenBank/DDBJ databases">
        <title>Chromosome-level genome of Chaenocephalus aceratus.</title>
        <authorList>
            <person name="Park H."/>
        </authorList>
    </citation>
    <scope>NUCLEOTIDE SEQUENCE</scope>
    <source>
        <strain evidence="12">DE</strain>
        <tissue evidence="12">Muscle</tissue>
    </source>
</reference>
<sequence length="4691" mass="530075">MEGGAGNVPSTSGSQRGEDGATKKCKKRNKEQRPGYHNKKVKDKERRKKRNQKTQKSTSSVKKDADSESEDTDKGEMEVVGTSSQTEETRPVETQHVDPQAEDKVQTVEEQSHGDAKMVQAHTQTPMVCHSDQETQTDFSEAKQDDEKTQPETEAKKPKDTPEAKTQNTVQTQLKQNANKDNDKAASESTEKQNPEKESKSKEENPSAGAEPKSYAKVVCGEGGSQKQSNVEASKAADKNTKTPQSTRDRSPVRPPPAAPMFTVHIYAVLDKNGLQQGGYLVEASLSVEERELTRGELWTYWYELHLYEGFISRDDGQSLWASGLQMIGLQRSKSVEVSEAWQASAGILLDRIFQKWIPSDKQNTERLCGSLSHFMESLGSAHTRMAFPGHSQPPMIKTSELIAETLVQILKGEPKEKVPGSWRSSSPLIQGLSVFMVSQKCQISLGVKGYAELCLLVSSETSMDKKNLDDVLLALMNLCAQSMVSELVLLLPLLFRLRLPGADVNKVGPSVEEENWSGLESVYYRHFRENIQSHPDKRKKMLGLIQTHLKKAEEMPLLLVSWLSLVAFEDLPELSDMTGIPAEHLIQSLLYRLRRCVESRDNNRAEEHLKHTQKILTHLLLKVDKEKDRMIESGNIKLVFKSSISVLTNICAITRLVKSYHAAVLSYQLVLKLADMVDAKLKKESSEDEFETLNKKLLEDLQSAQQRVIEWRDELLYKPLLMPSKTLSYPKEIEMWDSLLKVECSLEEVSSSWRLTLKKDLKKRISKASEEDKVLVCCLETSMAAIRKSDEVVQTSFDELCQSAIKEICQRKQEGDLMRSLYSKMKDPPVVVLSAVVVESATRFRDDSVVQLLDPQSAMNYLLSYSDWKSNVDDAAGQVFDSCVTALRHLVESLLQGHVTLGNLQTCLKYRDQFKRLHQQYKKHMKSESVPVSADVVLDQREKDLQSFKQRKQKMDTLIKMIAKVAESLTVPEMLTLEKQHSADLHTVSLNTLVVVQTFDSEGKLGKTGPSQVLWYKVGMNVLKMSNEMHKLQHSNLILSHWVRKAASLASARQPCTSPVPVALTQIYEIIWQPLITEFSQLGVSMANASVTFEELNKVLMESGDQGDGKIMKKELSLMSEILCESASFKPEEKWVERRLAQIQEYRQLHEAAAAACAMLKIAEKMKLSGKFAEIETLSQLEEDTFKQRPLGSLTADLFQAKRQLSTVTKHHTACLEEFLASQTLVSWVRENLTNMSDVKVYVDLASISAGENDTEIDQVACFHDAVMGYAPLLYSLSPEAGFQEFLKCAQQVWDTQDRDDKLPEKLRESTRLLNWLKALKETHGSVEQSSLSLASSINADGVYQIGWCDENTEKRCLQNMIRVTIRGTEEKSYKLEDLLELQNKLMLMSSKGEHGREQVNRFTEVFEGVQRLGTILLQMQTSGNMLFREWHAEVKCCPQQQQPCIKATFLSLQGKEMAYHGEVTEQLQKLTHSMDSCKDEWCSFISEKRSSFNLLNHYTSEQMVYLCHWIHKVCQHQAPVPPQLWLLLFPIKPQCTLTDVRDAYINAASIHSKHEEEEEDVEFVNEDQSVLSMDSTPASPGHSEEDREEDLDLMDFSSEDEDDGVLKCHDDAAEGALPGHTDDKVNCDEDSLEELWCKFKNNMPQYLDEHLDIPSLANFLSCLSEMNQEQTIRNLPVVLQEGKPNLVICPSAEVFTTVLSFYMQSPDQPLPSTDEVLVCKEETTEEEVEIFLRRALGQCSEGNWQKIYSLVNPGLLGYDVSEASGELFEFLERSANPHYRLIIVSPVEHQHRYVPSFFSNFKVQAGMSLTAETARKYLHHHFTQNIPQSPVTQVSPDKLSVWMVSSVRPAVGKSLFVDRLFEKFQQKSPRAKHIRIRLIEPCVDMDSLIKTLSEKLVPLREQDPCILHIDIAGVRSGLEELLFHLLVLGCLSDSHGMLWRRNVSHLITVEVLRTCKSTQNQPKEVKLGLLDILPTIHCRPPKEVKQLMDRKGVLKKSTFDPLMDEQEFCKKGIMDRTFDPDPTYELTADNVMKMLAIHMRFRCGIPVVIMGETGCGYRVKADETEDRLGKVPLRQLVYRVHPLPPSMASLVWDFGQLSDSTELSYIKQIVQKQLEEHRLPAACKDIISNVLAASQEYMRGRKNECSFVSLRDVERTMKVLVWFYQHSEVLFNNCSPLSAAHKTLKCLILSVGVCYYPSLVAKDEYLSVICRYFPDPHCSSTALQQEISTCQDFFLQNIQTGKTIAKNIALKENVFLMVVCIELRIPLFVVGKPGSSKSLAKTVVADAMQGQNSHCELFKKLKQVHMVSFQCSPHSSPEGIIGTFRNCARFQKDKNMDEYVSVVVLDEIGLAEDSPKMPLKTLHPLLEDGCIDNDKPDPHMKVGFVGISNWALDPAKMNRGIFVSRCDPSEDELVATAKGICSSSNQILLKINHLFPSLAKAFLSICNETTNNQFFGLRDYYSLVKMLFAVVNSTQEEPDGGQLVEAILRNFSGQPEGFDPVMFFQEVLQNLTEIPRPSTLKMVKNNLDHDTDHVSRYLLLLTTNNAALHFLQQHIFAKGDYPPPEIVFGSGFPKDQEYAQICRNVNRVKTCMETGRTVILLNMQNLYESLYDALNQYYVYLSNQQYVDLGLGSHRVKCRVHTHFRLVVIEDQKKVYEHFPMPLINRLEKHRVDRSTDLEPWQHRVHRKLKEWVNDFSGEALEYFKLSDIFIGHHGDACASALLQALERRAQQGEDSTLRQHQQIDQEDLLEGQDPNKSPGPNANKQKEDPDKEDGQLGDAMDIETEGKGQEIESMKKNDDESTEVCDGENKVMSELEEPMETENAVESPGANEEEEVLDLAKCLLLNCATPDAVRIPERFPDKHEGSSKFLEITTFSGLLTRSDVSVLANALGLQTDRILMLSLHQFDTEISFCNNIRAFLKDADNSLHIMLIQMDLEESHCSDELIASAKYCTMNYLMTLEHQTCWVIFIVRVSRIPSKSQYIGFQGGVWQSVHIDDLRDSDDMSRNLLVFCGTLISSLVNPALSEHDEDGETLKQRKDPEGDRAHLDSLSLVRSCIQKAVGLMREPDGVTSRGMQRMHILLTLLRTDEVQIGAHFQEVMLSRLAEALAQREELMCSPKEWVSREAQKRQALQEGGTWRHTLWRCLQSTVTPILANMLEVMDRYANLDLLSGDRLSEGLIKLWLDILADSQSLGLTTVQNPSESDQEVLVHHFFLLDGEEKPCAAPFSWRIRMHLESLWEESEFMPVREDGTGRILQFVSSFTNSRLASHFQKLSEEERLEYGQHFLQDFLLLALKIKSTDELTMFTRAMLGCVSELQTSLGAVTELSPAWIMAAAKHFALRLDTLCHIFLLQPQLAHNVQNQGGKREPPEMVEDILALGMCVEQTKLLTVTSQQECETFVSRMKLLQPCLDRAFGQKYRTLCSPSCLQQLDSIRSLWHGMLVVASFIQHIIFKVNKNDSRLKKLALKHGKLHLNLMQESPDVKSVDTLQQLIRILNCFHDECMSRDLRLGISCPVCLSEFKEPAVLPCQHVFCLACLQRCIQEHSYCPKCRADLPPNFKPAVSPDVKAALARQAAIRDCCNSFFLEVVSRFCLSEGQTPGEGVVELLFSLLVSANGDVYRTRELTPFLECVDNSPVVRSVLPKLLLQYSFDQVKAHIQTYLKNLEENLLNREDRTELYLLFVNCFQDSLLCSEAREVEQSAEQQRQAEIRFLSSFAKKQTPDRQQDPVEFLLNTARLRVNLSTAAELLKAVAAQGRLKDMEAQFLQQVKAVCEDGGNDWHRVYLLRALNKCSGMDSILSLMNIPAWRWLFPADLLQLQRVMPSNMDPFLCCGASYGAVREAVDQVLLENKSDSFMTQIKKLRDPQMGLLALALYRQVTCRYKCPDVRMLPSPQELAGLEALLKNVKSKELREFCAALLSNHIGGPGSGLCIRSNVPAQRQSLLELLLHLDSVMLSGNILLLPLHQIASQPQNVTNSFLPTMPDDNASEVLQLMTQGKNSKVYYCANGHPWVVTECGRPMVTAKCHTCGVLVGGSNHNPVAGFTATQSVTDQTRTGHILGRAHQRSEAPERQMTSAQSCILRLLTHLAMLQGSIKNNRGVGGMIHPRPSDVSSFLWEHIEKDMDVLGQTLDQNMDNTVVTVHLILNTCRGFTTGSRGATQDLSSRQGRQQWEKFVCVSAINPVLQDLKKNLSEAQDRIGADDGLAGSPLRILLYKDPSMLTLPSDCPTHRSSFWTLQQTLTVRRFSQLVEEAQGRSPLPLLSLFITKIPCVRQLHHLPELAALQSDLLRVFPLTSDSTDKTIAQMLQQIPAGYQKKMLNERVKKFMKVWNCLRAEVANSPELGVNLCQEEVTTESSGEFLTPCRHGRGSCLRTLVDFLSEAHNSLVRASRTEDSEYSVPLESISETQLTLCSPERELLPLVLSHCHYTLKKGGETDSNYDLPGIQTQLARRFLAGKPLIQADTSRYLNRQLQDFSVILAEVRGKIHQEPLKGSVSSAMKTVLRSYTDVCDAVNVVDIGLRFLGKAGGDPQGQLLTYLTDSLQMEKQISSTVAKALGESKLEHSISTWQLLTSWKSELMLSRKQDPFQKLPTKFQKKLSEEERKGLKVFLAATDVETFCLELHEILLLKINHDVPDEGYQAHWDIRSTLETHLEQKDLSDLLEFESLSEDTTLGQGADVWRAAVEFKRR</sequence>
<dbReference type="InterPro" id="IPR031248">
    <property type="entry name" value="RNF213"/>
</dbReference>
<feature type="compositionally biased region" description="Basic and acidic residues" evidence="9">
    <location>
        <begin position="2767"/>
        <end position="2777"/>
    </location>
</feature>
<evidence type="ECO:0000256" key="2">
    <source>
        <dbReference type="ARBA" id="ARBA00022490"/>
    </source>
</evidence>
<proteinExistence type="predicted"/>
<keyword evidence="8" id="KW-0175">Coiled coil</keyword>
<keyword evidence="2" id="KW-0963">Cytoplasm</keyword>
<dbReference type="EMBL" id="JASDAP010000024">
    <property type="protein sequence ID" value="KAK1881101.1"/>
    <property type="molecule type" value="Genomic_DNA"/>
</dbReference>
<dbReference type="InterPro" id="IPR046439">
    <property type="entry name" value="ZF_RZ_dom"/>
</dbReference>
<dbReference type="InterPro" id="IPR017907">
    <property type="entry name" value="Znf_RING_CS"/>
</dbReference>
<evidence type="ECO:0000256" key="9">
    <source>
        <dbReference type="SAM" id="MobiDB-lite"/>
    </source>
</evidence>
<dbReference type="FunFam" id="3.40.50.300:FF:000491">
    <property type="entry name" value="E3 ubiquitin-protein ligase RNF213"/>
    <property type="match status" value="1"/>
</dbReference>
<dbReference type="GO" id="GO:0005829">
    <property type="term" value="C:cytosol"/>
    <property type="evidence" value="ECO:0007669"/>
    <property type="project" value="TreeGrafter"/>
</dbReference>
<feature type="region of interest" description="Disordered" evidence="9">
    <location>
        <begin position="1557"/>
        <end position="1592"/>
    </location>
</feature>
<feature type="compositionally biased region" description="Polar residues" evidence="9">
    <location>
        <begin position="2757"/>
        <end position="2766"/>
    </location>
</feature>
<dbReference type="GO" id="GO:0002376">
    <property type="term" value="P:immune system process"/>
    <property type="evidence" value="ECO:0007669"/>
    <property type="project" value="UniProtKB-KW"/>
</dbReference>
<evidence type="ECO:0000313" key="12">
    <source>
        <dbReference type="EMBL" id="KAK1881101.1"/>
    </source>
</evidence>
<feature type="compositionally biased region" description="Polar residues" evidence="9">
    <location>
        <begin position="164"/>
        <end position="177"/>
    </location>
</feature>
<feature type="compositionally biased region" description="Basic and acidic residues" evidence="9">
    <location>
        <begin position="235"/>
        <end position="252"/>
    </location>
</feature>
<dbReference type="PROSITE" id="PS50089">
    <property type="entry name" value="ZF_RING_2"/>
    <property type="match status" value="1"/>
</dbReference>
<keyword evidence="13" id="KW-1185">Reference proteome</keyword>
<comment type="caution">
    <text evidence="12">The sequence shown here is derived from an EMBL/GenBank/DDBJ whole genome shotgun (WGS) entry which is preliminary data.</text>
</comment>
<dbReference type="Pfam" id="PF13923">
    <property type="entry name" value="zf-C3HC4_2"/>
    <property type="match status" value="1"/>
</dbReference>
<evidence type="ECO:0000259" key="10">
    <source>
        <dbReference type="PROSITE" id="PS50089"/>
    </source>
</evidence>
<dbReference type="GO" id="GO:2000051">
    <property type="term" value="P:negative regulation of non-canonical Wnt signaling pathway"/>
    <property type="evidence" value="ECO:0007669"/>
    <property type="project" value="TreeGrafter"/>
</dbReference>
<feature type="domain" description="RZ-type" evidence="11">
    <location>
        <begin position="3985"/>
        <end position="4058"/>
    </location>
</feature>